<dbReference type="EMBL" id="AMRM01000006">
    <property type="protein sequence ID" value="EKF19692.1"/>
    <property type="molecule type" value="Genomic_DNA"/>
</dbReference>
<evidence type="ECO:0000256" key="1">
    <source>
        <dbReference type="SAM" id="SignalP"/>
    </source>
</evidence>
<dbReference type="PROSITE" id="PS51257">
    <property type="entry name" value="PROKAR_LIPOPROTEIN"/>
    <property type="match status" value="1"/>
</dbReference>
<gene>
    <name evidence="2" type="ORF">NA2_07357</name>
</gene>
<reference evidence="2 3" key="1">
    <citation type="journal article" date="2012" name="J. Bacteriol.">
        <title>Genome Sequence of Nitratireductor pacificus Type Strain pht-3B.</title>
        <authorList>
            <person name="Lai Q."/>
            <person name="Li G."/>
            <person name="Shao Z."/>
        </authorList>
    </citation>
    <scope>NUCLEOTIDE SEQUENCE [LARGE SCALE GENOMIC DNA]</scope>
    <source>
        <strain evidence="3">pht-3B</strain>
    </source>
</reference>
<accession>K2MQU4</accession>
<dbReference type="Proteomes" id="UP000006786">
    <property type="component" value="Unassembled WGS sequence"/>
</dbReference>
<evidence type="ECO:0000313" key="2">
    <source>
        <dbReference type="EMBL" id="EKF19692.1"/>
    </source>
</evidence>
<dbReference type="RefSeq" id="WP_008595926.1">
    <property type="nucleotide sequence ID" value="NZ_AMRM01000006.1"/>
</dbReference>
<sequence length="145" mass="15097">MRRAGPSGPVAPFFSVLLKSGVAAAVLLLAACQSEPMGGPLALEVSASNPVSALQRVNNAGAKCWIRSGDRRFRGLYMIPELDTAVGKPRLLILRSDKKQGLPLLVIEASGPPTKIVTYGPLASGATGARVNADIMRWSSGPDGC</sequence>
<comment type="caution">
    <text evidence="2">The sequence shown here is derived from an EMBL/GenBank/DDBJ whole genome shotgun (WGS) entry which is preliminary data.</text>
</comment>
<organism evidence="2 3">
    <name type="scientific">Nitratireductor pacificus pht-3B</name>
    <dbReference type="NCBI Taxonomy" id="391937"/>
    <lineage>
        <taxon>Bacteria</taxon>
        <taxon>Pseudomonadati</taxon>
        <taxon>Pseudomonadota</taxon>
        <taxon>Alphaproteobacteria</taxon>
        <taxon>Hyphomicrobiales</taxon>
        <taxon>Phyllobacteriaceae</taxon>
        <taxon>Nitratireductor</taxon>
    </lineage>
</organism>
<dbReference type="eggNOG" id="ENOG50338IT">
    <property type="taxonomic scope" value="Bacteria"/>
</dbReference>
<protein>
    <submittedName>
        <fullName evidence="2">Lipoprotein</fullName>
    </submittedName>
</protein>
<keyword evidence="3" id="KW-1185">Reference proteome</keyword>
<proteinExistence type="predicted"/>
<feature type="chain" id="PRO_5003861483" evidence="1">
    <location>
        <begin position="25"/>
        <end position="145"/>
    </location>
</feature>
<keyword evidence="2" id="KW-0449">Lipoprotein</keyword>
<dbReference type="AlphaFoldDB" id="K2MQU4"/>
<dbReference type="PATRIC" id="fig|391937.3.peg.1512"/>
<evidence type="ECO:0000313" key="3">
    <source>
        <dbReference type="Proteomes" id="UP000006786"/>
    </source>
</evidence>
<dbReference type="STRING" id="391937.NA2_07357"/>
<name>K2MQU4_9HYPH</name>
<feature type="signal peptide" evidence="1">
    <location>
        <begin position="1"/>
        <end position="24"/>
    </location>
</feature>
<keyword evidence="1" id="KW-0732">Signal</keyword>